<dbReference type="GO" id="GO:0006865">
    <property type="term" value="P:amino acid transport"/>
    <property type="evidence" value="ECO:0007669"/>
    <property type="project" value="TreeGrafter"/>
</dbReference>
<evidence type="ECO:0000256" key="4">
    <source>
        <dbReference type="ARBA" id="ARBA00022989"/>
    </source>
</evidence>
<comment type="subcellular location">
    <subcellularLocation>
        <location evidence="1">Membrane</location>
        <topology evidence="1">Multi-pass membrane protein</topology>
    </subcellularLocation>
</comment>
<accession>A0A1I8HB06</accession>
<dbReference type="WBParaSite" id="maker-uti_cns_0005274-snap-gene-0.3-mRNA-1">
    <property type="protein sequence ID" value="maker-uti_cns_0005274-snap-gene-0.3-mRNA-1"/>
    <property type="gene ID" value="maker-uti_cns_0005274-snap-gene-0.3"/>
</dbReference>
<dbReference type="PROSITE" id="PS50267">
    <property type="entry name" value="NA_NEUROTRAN_SYMP_3"/>
    <property type="match status" value="1"/>
</dbReference>
<keyword evidence="2" id="KW-0813">Transport</keyword>
<dbReference type="InterPro" id="IPR000175">
    <property type="entry name" value="Na/ntran_symport"/>
</dbReference>
<dbReference type="GO" id="GO:0046872">
    <property type="term" value="F:metal ion binding"/>
    <property type="evidence" value="ECO:0007669"/>
    <property type="project" value="UniProtKB-KW"/>
</dbReference>
<sequence length="643" mass="71934">MDNSSPDEQFGMTPRFAVKKTINNDEEVSMPLSHPTDGDKAERAGSEGEPSEARVQWNSKMEFLLSTIGFAVDLSNVFRFPNTCYSNGGGAFLIPYFCMLALCALPLFYMELLLGQYNRQGCISVWNKVCPIMKGVGVASCVMNFYVALFYNSVIAWSFYYLFSSFTSVLPWTRCDQTYNTEFCWNDAKQETCLLGFNGSAIGNFTEWSGNGSICHPDSRRVSSASEYFDYHVLGLREATGFHDLGPPKWDLSLCLALTFVCLYFSLFKGVKSMGVAVWITALLPYIVLSILLVRGLMLPGALDGIKYFIRPSFGKLLDIKVWSDAAVQIFFSLGSGFGVHLAYASYNDFHNGIFNDCVIATLVNSFTSLFSGFVVFTFLGYLSAKSGTPIDSVVGVNSGLVFTVYPEALSTIPGAPFWSVLFFIMLLTLGLDSSFGALEALLTAVTDEYKKQISRMKYSREITTGVACIIIYLCALPNVTYGGMYVYRFLEEFGAGVSILVAVVMQCLCVSWVYGLHNFSNDVNEMLGSRPWMGWRILWKVVTPVILLVLSVYSLCNVKNPHMQYSNGDFYHYPSHTKYLGWLVVLSSISFIPIFAIWTVLRMDGRSIREKIALSISPSREHDEIREQGNVTRFGLQHWLNF</sequence>
<evidence type="ECO:0000256" key="2">
    <source>
        <dbReference type="ARBA" id="ARBA00022448"/>
    </source>
</evidence>
<dbReference type="Pfam" id="PF00209">
    <property type="entry name" value="SNF"/>
    <property type="match status" value="1"/>
</dbReference>
<evidence type="ECO:0000313" key="6">
    <source>
        <dbReference type="Proteomes" id="UP000095280"/>
    </source>
</evidence>
<evidence type="ECO:0000256" key="1">
    <source>
        <dbReference type="ARBA" id="ARBA00004141"/>
    </source>
</evidence>
<dbReference type="SUPFAM" id="SSF161070">
    <property type="entry name" value="SNF-like"/>
    <property type="match status" value="1"/>
</dbReference>
<dbReference type="Proteomes" id="UP000095280">
    <property type="component" value="Unplaced"/>
</dbReference>
<evidence type="ECO:0000313" key="7">
    <source>
        <dbReference type="WBParaSite" id="maker-uti_cns_0005274-snap-gene-0.3-mRNA-1"/>
    </source>
</evidence>
<dbReference type="PANTHER" id="PTHR11616">
    <property type="entry name" value="SODIUM/CHLORIDE DEPENDENT TRANSPORTER"/>
    <property type="match status" value="1"/>
</dbReference>
<dbReference type="PROSITE" id="PS00754">
    <property type="entry name" value="NA_NEUROTRAN_SYMP_2"/>
    <property type="match status" value="1"/>
</dbReference>
<name>A0A1I8HB06_9PLAT</name>
<dbReference type="AlphaFoldDB" id="A0A1I8HB06"/>
<evidence type="ECO:0000256" key="5">
    <source>
        <dbReference type="ARBA" id="ARBA00023136"/>
    </source>
</evidence>
<proteinExistence type="predicted"/>
<dbReference type="GO" id="GO:0005886">
    <property type="term" value="C:plasma membrane"/>
    <property type="evidence" value="ECO:0007669"/>
    <property type="project" value="TreeGrafter"/>
</dbReference>
<keyword evidence="6" id="KW-1185">Reference proteome</keyword>
<dbReference type="PRINTS" id="PR00176">
    <property type="entry name" value="NANEUSMPORT"/>
</dbReference>
<dbReference type="InterPro" id="IPR037272">
    <property type="entry name" value="SNS_sf"/>
</dbReference>
<reference evidence="7" key="1">
    <citation type="submission" date="2016-11" db="UniProtKB">
        <authorList>
            <consortium name="WormBaseParasite"/>
        </authorList>
    </citation>
    <scope>IDENTIFICATION</scope>
</reference>
<organism evidence="6 7">
    <name type="scientific">Macrostomum lignano</name>
    <dbReference type="NCBI Taxonomy" id="282301"/>
    <lineage>
        <taxon>Eukaryota</taxon>
        <taxon>Metazoa</taxon>
        <taxon>Spiralia</taxon>
        <taxon>Lophotrochozoa</taxon>
        <taxon>Platyhelminthes</taxon>
        <taxon>Rhabditophora</taxon>
        <taxon>Macrostomorpha</taxon>
        <taxon>Macrostomida</taxon>
        <taxon>Macrostomidae</taxon>
        <taxon>Macrostomum</taxon>
    </lineage>
</organism>
<keyword evidence="4" id="KW-1133">Transmembrane helix</keyword>
<dbReference type="STRING" id="282301.A0A1I8HB06"/>
<evidence type="ECO:0000256" key="3">
    <source>
        <dbReference type="ARBA" id="ARBA00022692"/>
    </source>
</evidence>
<protein>
    <submittedName>
        <fullName evidence="7">Transporter</fullName>
    </submittedName>
</protein>
<keyword evidence="5" id="KW-0472">Membrane</keyword>
<dbReference type="GO" id="GO:0035725">
    <property type="term" value="P:sodium ion transmembrane transport"/>
    <property type="evidence" value="ECO:0007669"/>
    <property type="project" value="TreeGrafter"/>
</dbReference>
<dbReference type="PANTHER" id="PTHR11616:SF38">
    <property type="entry name" value="SODIUM-DEPENDENT DOPAMINE TRANSPORTER"/>
    <property type="match status" value="1"/>
</dbReference>
<dbReference type="OrthoDB" id="6581954at2759"/>
<keyword evidence="3" id="KW-0812">Transmembrane</keyword>